<dbReference type="Pfam" id="PF03575">
    <property type="entry name" value="Peptidase_S51"/>
    <property type="match status" value="1"/>
</dbReference>
<evidence type="ECO:0000256" key="2">
    <source>
        <dbReference type="ARBA" id="ARBA00022670"/>
    </source>
</evidence>
<dbReference type="GO" id="GO:0016805">
    <property type="term" value="F:dipeptidase activity"/>
    <property type="evidence" value="ECO:0007669"/>
    <property type="project" value="UniProtKB-KW"/>
</dbReference>
<dbReference type="RefSeq" id="WP_379873099.1">
    <property type="nucleotide sequence ID" value="NZ_JBHTBH010000012.1"/>
</dbReference>
<accession>A0ABW2KMN1</accession>
<dbReference type="InterPro" id="IPR029062">
    <property type="entry name" value="Class_I_gatase-like"/>
</dbReference>
<proteinExistence type="inferred from homology"/>
<evidence type="ECO:0000256" key="3">
    <source>
        <dbReference type="ARBA" id="ARBA00022801"/>
    </source>
</evidence>
<keyword evidence="6" id="KW-1185">Reference proteome</keyword>
<keyword evidence="5" id="KW-0224">Dipeptidase</keyword>
<gene>
    <name evidence="5" type="primary">pepE</name>
    <name evidence="5" type="ORF">ACFQRF_22235</name>
</gene>
<keyword evidence="3 5" id="KW-0378">Hydrolase</keyword>
<dbReference type="SUPFAM" id="SSF52317">
    <property type="entry name" value="Class I glutamine amidotransferase-like"/>
    <property type="match status" value="1"/>
</dbReference>
<dbReference type="Proteomes" id="UP001596540">
    <property type="component" value="Unassembled WGS sequence"/>
</dbReference>
<dbReference type="PANTHER" id="PTHR20842">
    <property type="entry name" value="PROTEASE S51 ALPHA-ASPARTYL DIPEPTIDASE"/>
    <property type="match status" value="1"/>
</dbReference>
<organism evidence="5 6">
    <name type="scientific">Marinactinospora rubrisoli</name>
    <dbReference type="NCBI Taxonomy" id="2715399"/>
    <lineage>
        <taxon>Bacteria</taxon>
        <taxon>Bacillati</taxon>
        <taxon>Actinomycetota</taxon>
        <taxon>Actinomycetes</taxon>
        <taxon>Streptosporangiales</taxon>
        <taxon>Nocardiopsidaceae</taxon>
        <taxon>Marinactinospora</taxon>
    </lineage>
</organism>
<sequence length="248" mass="25616">MADHGRRVLLLSNSTQAGHDYLEHAAAPIQEHFPAGGRIAFVPYALHDWDRYTAKAAAGLGALGYKVTGVHTGDPATVVAEADGVFVGGGNTFRLATGVHRTGLADVLRERVADGLPYMGASAGTVLAGPSIRTTNDMPIVQPPTFTALGLIGFHINPHFLSGAVVPDFMGETREQRLAEYLEENETPVVGLPEGSWITAHGTTVTAGGAHDAVLFARGAEPGPLPVGSDLSALETAPHVGVAGDAGC</sequence>
<dbReference type="EC" id="3.4.13.21" evidence="5"/>
<dbReference type="PANTHER" id="PTHR20842:SF0">
    <property type="entry name" value="ALPHA-ASPARTYL DIPEPTIDASE"/>
    <property type="match status" value="1"/>
</dbReference>
<dbReference type="InterPro" id="IPR005320">
    <property type="entry name" value="Peptidase_S51"/>
</dbReference>
<evidence type="ECO:0000256" key="1">
    <source>
        <dbReference type="ARBA" id="ARBA00006534"/>
    </source>
</evidence>
<evidence type="ECO:0000313" key="5">
    <source>
        <dbReference type="EMBL" id="MFC7330450.1"/>
    </source>
</evidence>
<dbReference type="Gene3D" id="3.40.50.880">
    <property type="match status" value="1"/>
</dbReference>
<reference evidence="6" key="1">
    <citation type="journal article" date="2019" name="Int. J. Syst. Evol. Microbiol.">
        <title>The Global Catalogue of Microorganisms (GCM) 10K type strain sequencing project: providing services to taxonomists for standard genome sequencing and annotation.</title>
        <authorList>
            <consortium name="The Broad Institute Genomics Platform"/>
            <consortium name="The Broad Institute Genome Sequencing Center for Infectious Disease"/>
            <person name="Wu L."/>
            <person name="Ma J."/>
        </authorList>
    </citation>
    <scope>NUCLEOTIDE SEQUENCE [LARGE SCALE GENOMIC DNA]</scope>
    <source>
        <strain evidence="6">CGMCC 4.7382</strain>
    </source>
</reference>
<name>A0ABW2KMN1_9ACTN</name>
<protein>
    <submittedName>
        <fullName evidence="5">Dipeptidase PepE</fullName>
        <ecNumber evidence="5">3.4.13.21</ecNumber>
    </submittedName>
</protein>
<evidence type="ECO:0000313" key="6">
    <source>
        <dbReference type="Proteomes" id="UP001596540"/>
    </source>
</evidence>
<evidence type="ECO:0000256" key="4">
    <source>
        <dbReference type="ARBA" id="ARBA00022825"/>
    </source>
</evidence>
<dbReference type="CDD" id="cd03146">
    <property type="entry name" value="GAT1_Peptidase_E"/>
    <property type="match status" value="1"/>
</dbReference>
<keyword evidence="2" id="KW-0645">Protease</keyword>
<keyword evidence="4" id="KW-0720">Serine protease</keyword>
<dbReference type="EMBL" id="JBHTBH010000012">
    <property type="protein sequence ID" value="MFC7330450.1"/>
    <property type="molecule type" value="Genomic_DNA"/>
</dbReference>
<dbReference type="NCBIfam" id="NF003642">
    <property type="entry name" value="PRK05282.1"/>
    <property type="match status" value="1"/>
</dbReference>
<comment type="caution">
    <text evidence="5">The sequence shown here is derived from an EMBL/GenBank/DDBJ whole genome shotgun (WGS) entry which is preliminary data.</text>
</comment>
<comment type="similarity">
    <text evidence="1">Belongs to the peptidase S51 family.</text>
</comment>